<dbReference type="Pfam" id="PF25036">
    <property type="entry name" value="VPS13_VAB"/>
    <property type="match status" value="1"/>
</dbReference>
<reference evidence="6" key="1">
    <citation type="submission" date="2022-01" db="EMBL/GenBank/DDBJ databases">
        <authorList>
            <person name="King R."/>
        </authorList>
    </citation>
    <scope>NUCLEOTIDE SEQUENCE</scope>
</reference>
<proteinExistence type="inferred from homology"/>
<dbReference type="InterPro" id="IPR009543">
    <property type="entry name" value="VPS13_VAB"/>
</dbReference>
<protein>
    <recommendedName>
        <fullName evidence="5">UBA domain-containing protein</fullName>
    </recommendedName>
</protein>
<feature type="region of interest" description="Disordered" evidence="4">
    <location>
        <begin position="984"/>
        <end position="1016"/>
    </location>
</feature>
<dbReference type="EMBL" id="OU900105">
    <property type="protein sequence ID" value="CAG9856524.1"/>
    <property type="molecule type" value="Genomic_DNA"/>
</dbReference>
<evidence type="ECO:0000256" key="4">
    <source>
        <dbReference type="SAM" id="MobiDB-lite"/>
    </source>
</evidence>
<dbReference type="PANTHER" id="PTHR16166:SF141">
    <property type="entry name" value="INTERMEMBRANE LIPID TRANSFER PROTEIN VPS13D"/>
    <property type="match status" value="1"/>
</dbReference>
<feature type="region of interest" description="Disordered" evidence="4">
    <location>
        <begin position="881"/>
        <end position="902"/>
    </location>
</feature>
<evidence type="ECO:0000256" key="3">
    <source>
        <dbReference type="ARBA" id="ARBA00023055"/>
    </source>
</evidence>
<evidence type="ECO:0000256" key="2">
    <source>
        <dbReference type="ARBA" id="ARBA00022448"/>
    </source>
</evidence>
<name>A0A9N9TJA8_PHYSR</name>
<dbReference type="GO" id="GO:0007005">
    <property type="term" value="P:mitochondrion organization"/>
    <property type="evidence" value="ECO:0007669"/>
    <property type="project" value="TreeGrafter"/>
</dbReference>
<dbReference type="Gene3D" id="2.80.10.50">
    <property type="match status" value="1"/>
</dbReference>
<feature type="compositionally biased region" description="Polar residues" evidence="4">
    <location>
        <begin position="736"/>
        <end position="749"/>
    </location>
</feature>
<dbReference type="OrthoDB" id="272810at2759"/>
<dbReference type="SUPFAM" id="SSF46934">
    <property type="entry name" value="UBA-like"/>
    <property type="match status" value="1"/>
</dbReference>
<dbReference type="Gene3D" id="1.10.8.10">
    <property type="entry name" value="DNA helicase RuvA subunit, C-terminal domain"/>
    <property type="match status" value="1"/>
</dbReference>
<dbReference type="InterPro" id="IPR009060">
    <property type="entry name" value="UBA-like_sf"/>
</dbReference>
<dbReference type="PROSITE" id="PS50231">
    <property type="entry name" value="RICIN_B_LECTIN"/>
    <property type="match status" value="1"/>
</dbReference>
<dbReference type="GO" id="GO:0045053">
    <property type="term" value="P:protein retention in Golgi apparatus"/>
    <property type="evidence" value="ECO:0007669"/>
    <property type="project" value="TreeGrafter"/>
</dbReference>
<organism evidence="6 7">
    <name type="scientific">Phyllotreta striolata</name>
    <name type="common">Striped flea beetle</name>
    <name type="synonym">Crioceris striolata</name>
    <dbReference type="NCBI Taxonomy" id="444603"/>
    <lineage>
        <taxon>Eukaryota</taxon>
        <taxon>Metazoa</taxon>
        <taxon>Ecdysozoa</taxon>
        <taxon>Arthropoda</taxon>
        <taxon>Hexapoda</taxon>
        <taxon>Insecta</taxon>
        <taxon>Pterygota</taxon>
        <taxon>Neoptera</taxon>
        <taxon>Endopterygota</taxon>
        <taxon>Coleoptera</taxon>
        <taxon>Polyphaga</taxon>
        <taxon>Cucujiformia</taxon>
        <taxon>Chrysomeloidea</taxon>
        <taxon>Chrysomelidae</taxon>
        <taxon>Galerucinae</taxon>
        <taxon>Alticini</taxon>
        <taxon>Phyllotreta</taxon>
    </lineage>
</organism>
<feature type="domain" description="UBA" evidence="5">
    <location>
        <begin position="2375"/>
        <end position="2417"/>
    </location>
</feature>
<dbReference type="InterPro" id="IPR000772">
    <property type="entry name" value="Ricin_B_lectin"/>
</dbReference>
<gene>
    <name evidence="6" type="ORF">PHYEVI_LOCUS2945</name>
</gene>
<feature type="compositionally biased region" description="Polar residues" evidence="4">
    <location>
        <begin position="984"/>
        <end position="994"/>
    </location>
</feature>
<dbReference type="Pfam" id="PF12624">
    <property type="entry name" value="VPS13_N"/>
    <property type="match status" value="1"/>
</dbReference>
<dbReference type="GO" id="GO:0006869">
    <property type="term" value="P:lipid transport"/>
    <property type="evidence" value="ECO:0007669"/>
    <property type="project" value="UniProtKB-KW"/>
</dbReference>
<evidence type="ECO:0000313" key="7">
    <source>
        <dbReference type="Proteomes" id="UP001153712"/>
    </source>
</evidence>
<accession>A0A9N9TJA8</accession>
<sequence>MLEGLVAWILNTYLGKYIELNTDQLSIALLSGKVELENVPLKKEALRHLGFPVDIKTGFIGKIELQIPVRQIRSAPWIIIIEQLCFVASPLSVDQWDSEAEVLSKHEAKLMALNSIEAEWRLEKDLAGYNSSSSYYSSTYSSWYSYGTGLITEIMENLQLKIQNIHVRYEDCTTVPDQKFAFGITLGSLIAQSCDHNWLPKFIHNNDTSEESFKILEIKEFALYWTGINEGECLAGLDLSGLAEEMGKNNLKKYTKNFLLPPVSAQAHLKRNKSSKALRSSTPRYFCDFLLEDVHLSVLDWQYKQLIGCVRGLQDLNRIRNYRRFKPLNPVEKDPKAWWFYAVSCLYPTGEQPSICRPKPTWESCSKRARDIVRYVKICGKVLTAPSVTLSADEKKFKEEIEWAMGYEELKTLRKLAMDSVRLPQWGSTDKARNTLVKWFPSWMGWYGNSGEGRSKEETDLEGEILEVLANSADNVNYRRDVVLGKLHFCLKTGSLTLRRSYGKMADDSTSMLEMEFGNFVLGFLSKPRFDSYAIELSLDSLYLKDKINADTMFPIVIAPSGLERLLSMQVRGQDRKTSMASKQEFIKRHLFYLMYEKRTNNSRLTVKSESLDIVYQPDVIKWFMEFVYQPLYSPAVAPIQTPIKTNTKIELMKNWEHIISAGKVSRSAWELEFDITAPQIIFVEQFSEQNSPMAVVDFGKLHLKSNVRPDRAENTNTNIDISEGKTSEEDETYLTPCSTPPVSEESLSVDQEPVLTEDLLLTNQPTLNEENLHSKLYDTYNLELTDLQILIGRLKDNWRFALNRGSSNLHVIDRFCISVQIERRLFATADPHYPNFILNAHLPKLVTHINELNMLSACNLIEMISKTLIVFKIAANTTIGQSTDEPDAPTSQEPHEDDDDDPVAHLITTQFFIDQMSLEIQSRGRSIAELQIAGVKASLSKRPHHTSLTFTLHSLLLVDALQTFGADFELLMASHRHLGMDSLSGSIRGSEPQSPVSPASPCPGGGGGLSSRSGICGADGATSPTDLTRALNTLATSVTSPMDFLENTEALISIEIQLVTGSTSMQIVNIQFNNLDIIANQETLVELAGFFKRIFPDNRRPLESLMKVQKSAESLLEESMNPRGNTEITFDFHRLNVLLLRGALKDGKLYGRKIGTATITQAKIQATINPNFVLEGSLGSFQILDLTPQGRIHQNILSIGDSPNNSLEHSRLYQDEIEKKPAFSFRTKSRESCRTCIDIRMASVWYTHCPYFILELKSCASEFEVYLTNLAKTIKSFGLATIRTESSTRTHSAPFTPTKKLYYKDSSPYSPSDGNFGIFNADINVEMDSPVIILPKNSLSTEVFVLHLGKITVNNHYPGENTEFYNVEIKDMNIFSLDIEKRTKILEPQILYNCSNEAKPILHDTVLLLKIEREFSHQDYNYPDEKRTIILRINASIITALKVSLTIPQYRQMRQTLDWLSSINYTNQEQDLPAGPYINDVIKDGDVGTLEMDPQIRAKLFLPDILKDNTVHHSIQTELSFDISLFTVELKGSDRTLVNVSLADFAFVYKKHEEFEANLRISLRSLLVEDLQRPINSKYRIIAASSCDKDSSNSHVKVSKSCPVVSYSSYPRRRGSNSSLPDHLEQDRMFGGDSDEAFPHTPPSSPIAGQRRGSGEAYYQRRSPSTSSLWGSDEAYPHPKDSQGERLDFGSSEDYPRKHPRHRPVENLVIISAVLVDPGAPNFQDNYSSSTTVDFNCLDLVLSPESWILLLDFFDYSPEQTPKSFDSSAQARKKDKSLTNINVRSLTIVLVEQDNEIAKANVSDVEIGVKITELAKEIEASLGYLSLQDLTFDGRLYKDRFLTSGSHPVHFEYTRYYKGAKKGHDAELSLRMTSVIYVHTKRFIAEVLAFFQTFSEARTKVLKGFRKQTTQADPLKLLLRIEAKAPVILLPVSSSSLQLIVIDLGQLKASNSFKLAGDDGTLVPQDNRSGSSQDLTRRSLLDVMTVYLEHTDLYMGVKGTEKDSPPKRTKSGCWRFRKIGPSLLREKFELKLRIQRNLDISLARSLPDTSIYGELSTLDIALDSDQYRTIRGLLALNLGEDTERIYPSIPRKNEIENIKDWTLLFIKLDLQNVNISLWKSHEDNSKLACVSLIKSHLTIETFSNFCQDIDLVSKEILIKDIREDANDSGRKRNVFGNILEPIGLAQQVQAEIHTRKRKNFAQTTILFNDIKLMGIFDWWEEFLRFVGQDFENAERKIRKGGPSKPEENPSEYELKLNITDSNVIIVEDSSRCNSNAVILKSTTVLNYKPFGPSKPLTCNLNNCEMFSCILGLEEETALSIIDPVTLNLDINQDGILEVQLQSMTVRLSYHDMCMFMKILNSLPKQLISSKNQDQLDPHENQIAALSSLGFSPEACEIALEVCSQHLDEAALWLTNNKNPDLENKPGDSLQIRAIDIDASCISLCIIDDCGDSDVPLLELALSDLSLEQNFDVVKTSSKGSVNCTLSMDYYNRVLSGWEPMLEPWRCSLEWSRLARKTPQSSRLSIKLDSQENLDANLTSTCLELYEQVKLSWLGDWRDRDKTNAEQYDENEKEEEEIQFSAANLTRRSPFVPFALKNRTGANLRFSTNVCEWNDYDSMLIGGNSEENWTAVKAGETVNFSFTSRDKIRHRNSHKMRMHQLKVKIDGWNCSEPVTVDKVGVYFRDTCAEFKTRTSTLPHARIVFDVTLEGSARKLITIRSALLLVNNLPRAIDVKLENKLPNNDSAANFWVANQFFTVGKNETLPVPLDHAHSLIHIRPFQTPQQFTYSFPGVSWTEMSYGFDRIYRIGTCHSHKGENYRFYTEIVKQGLLTPCRGKLDQPAHTIYILPVIIIENLLPVDLQYSIFEQKGLIKSCSSATIEKVVSENIELKIELENFRALNSIFIPSDCSSGFNCRIKMEDKRKRKLNLSGQVMVNNGAMFKISISAHYWIVNKTGLPLVFRQSGTSMESAGQFDEHEQARMVGPLMFSFSDQGASPTVNARIGNRVIWDGTPQWCANFHVQKGTQYRKLHVTLRDGRPDVVFTVGLEVRQGRGKYRSTNILTISPRYRLYNRTSYNLLVAQRCFAKETRQTPSPRSCLKSVKNSHMAFHWPNLEKEQLLCLSIEDVQDCCWSGGLDINDNNSMHVNIRDSLGGAYFLRMEVTSQGATSVVVFTDADHLPPPLRLDNFSEVSLMFGQACHVDVAHSTARAHSSVPYAWDEPHGEHLVKIIAPGGVSNAYATAALGPAPGLTYENFIYVALTGTFRRSNNNNNRGHYEQEGEHQDLVLDVTKRNRVVTATKVAGGRSQLWRMTPDGYLEHEGSRPPRHPHQARQLGDLLVLDIEDTAPQPGRWSKLALRRADPRRRSTQRWRFTGDGRLRCDHHNMCVQVVDGLRAGNHVVLGLSQSHGDGLKRPADGGPPVEQAMERQYLRPGSGLLTVTIHMDGPTKVISVRDAKNPDSIDQKGDCEDSKEEVLFSVNLEGIGISLVNRRIPEELMYIHFRRIFGEMTATEQIKRICFSIKDIQVDNQLLDTTVPVLAYVTHSNPKAQDPQGHDFLPALDFSSEIQRKSDVSVKIFKHLIVRLKKITLIIEEIALLKLLEFLGFGYAAEESVNKDYFEDNETAGSLTGCYEASNRYYFGIIKLIPGQIRLSVKTATTNLPRNLKAIKRSLGLTLIKFEDAAVELEAFERKHPFETNEFLMKTIIKHFKDELIWQAGIILGSVDFIGNPLGLVNDVSEGITGFITEGSVRSLVKNVTHGMSNSAAKITESLSDGLGKVAMDDYHEEIRQKIRTFHGGKSSDHILAGFKGLGFGILGGATGIFKQVYEGASNDGIQGVFSGLGKGLVGAVTKPVVGVLDFASETARAVRDSSKSKQTPERRRLPRCVHGPGGLLPKYNSKQSQGQEYLYRVNNKNYSEKLIAFEILGSASEDLLCIVSNETLRIVTSTKSPELTSVVECLLSDLEICNVIKEKEHGEIRHYIEIVMRFSGTSATLVNPDPVKKPRVRCRSLDLADSISKQINYAKKNYSDHLQTLIVENSSIVDE</sequence>
<dbReference type="InterPro" id="IPR026854">
    <property type="entry name" value="VPS13_N"/>
</dbReference>
<dbReference type="SMART" id="SM00458">
    <property type="entry name" value="RICIN"/>
    <property type="match status" value="1"/>
</dbReference>
<keyword evidence="2" id="KW-0813">Transport</keyword>
<dbReference type="InterPro" id="IPR015940">
    <property type="entry name" value="UBA"/>
</dbReference>
<keyword evidence="7" id="KW-1185">Reference proteome</keyword>
<dbReference type="PANTHER" id="PTHR16166">
    <property type="entry name" value="VACUOLAR PROTEIN SORTING-ASSOCIATED PROTEIN VPS13"/>
    <property type="match status" value="1"/>
</dbReference>
<dbReference type="SUPFAM" id="SSF50370">
    <property type="entry name" value="Ricin B-like lectins"/>
    <property type="match status" value="1"/>
</dbReference>
<dbReference type="InterPro" id="IPR026847">
    <property type="entry name" value="VPS13"/>
</dbReference>
<feature type="region of interest" description="Disordered" evidence="4">
    <location>
        <begin position="1610"/>
        <end position="1702"/>
    </location>
</feature>
<evidence type="ECO:0000259" key="5">
    <source>
        <dbReference type="PROSITE" id="PS50030"/>
    </source>
</evidence>
<dbReference type="GO" id="GO:0006623">
    <property type="term" value="P:protein targeting to vacuole"/>
    <property type="evidence" value="ECO:0007669"/>
    <property type="project" value="TreeGrafter"/>
</dbReference>
<dbReference type="InterPro" id="IPR056747">
    <property type="entry name" value="VPS13-like_M"/>
</dbReference>
<evidence type="ECO:0000256" key="1">
    <source>
        <dbReference type="ARBA" id="ARBA00006545"/>
    </source>
</evidence>
<dbReference type="CDD" id="cd23453">
    <property type="entry name" value="beta-trefoil_Ricin_VPS13D"/>
    <property type="match status" value="1"/>
</dbReference>
<dbReference type="Proteomes" id="UP001153712">
    <property type="component" value="Chromosome 12"/>
</dbReference>
<dbReference type="Pfam" id="PF25033">
    <property type="entry name" value="VPS13_M"/>
    <property type="match status" value="2"/>
</dbReference>
<evidence type="ECO:0000313" key="6">
    <source>
        <dbReference type="EMBL" id="CAG9856524.1"/>
    </source>
</evidence>
<keyword evidence="3" id="KW-0445">Lipid transport</keyword>
<feature type="compositionally biased region" description="Basic and acidic residues" evidence="4">
    <location>
        <begin position="1676"/>
        <end position="1689"/>
    </location>
</feature>
<feature type="region of interest" description="Disordered" evidence="4">
    <location>
        <begin position="712"/>
        <end position="749"/>
    </location>
</feature>
<dbReference type="InterPro" id="IPR035992">
    <property type="entry name" value="Ricin_B-like_lectins"/>
</dbReference>
<dbReference type="PROSITE" id="PS50030">
    <property type="entry name" value="UBA"/>
    <property type="match status" value="1"/>
</dbReference>
<comment type="similarity">
    <text evidence="1">Belongs to the VPS13 family.</text>
</comment>